<keyword evidence="2" id="KW-0805">Transcription regulation</keyword>
<dbReference type="Proteomes" id="UP001056429">
    <property type="component" value="Unassembled WGS sequence"/>
</dbReference>
<evidence type="ECO:0000256" key="2">
    <source>
        <dbReference type="ARBA" id="ARBA00023015"/>
    </source>
</evidence>
<sequence>MEEIVLRAKDGDNEAIKAIIEKYKGLIIKEAFKYRIPSYEFEDIVQHGYLTVIKSIKMYKGKSNAFNGYIITAIKNNIAYLLRGNIKHYREVPDEAIAKKDSTENTLTIEDQIIAYEEVKKLYAALDKLNKEDREIIDKFYFDEVKIKKYCRDNNLCYSTLIKRKRKALKKLEDILQNDSN</sequence>
<dbReference type="SUPFAM" id="SSF88659">
    <property type="entry name" value="Sigma3 and sigma4 domains of RNA polymerase sigma factors"/>
    <property type="match status" value="1"/>
</dbReference>
<feature type="domain" description="RNA polymerase sigma-70 region 2" evidence="5">
    <location>
        <begin position="19"/>
        <end position="84"/>
    </location>
</feature>
<dbReference type="PANTHER" id="PTHR43133:SF51">
    <property type="entry name" value="RNA POLYMERASE SIGMA FACTOR"/>
    <property type="match status" value="1"/>
</dbReference>
<evidence type="ECO:0000313" key="7">
    <source>
        <dbReference type="Proteomes" id="UP001056429"/>
    </source>
</evidence>
<reference evidence="6" key="1">
    <citation type="journal article" date="2021" name="mSystems">
        <title>Bacteria and Archaea Synergistically Convert Glycine Betaine to Biogenic Methane in the Formosa Cold Seep of the South China Sea.</title>
        <authorList>
            <person name="Li L."/>
            <person name="Zhang W."/>
            <person name="Zhang S."/>
            <person name="Song L."/>
            <person name="Sun Q."/>
            <person name="Zhang H."/>
            <person name="Xiang H."/>
            <person name="Dong X."/>
        </authorList>
    </citation>
    <scope>NUCLEOTIDE SEQUENCE</scope>
    <source>
        <strain evidence="6">ZWT</strain>
    </source>
</reference>
<dbReference type="NCBIfam" id="TIGR02937">
    <property type="entry name" value="sigma70-ECF"/>
    <property type="match status" value="1"/>
</dbReference>
<evidence type="ECO:0000313" key="6">
    <source>
        <dbReference type="EMBL" id="MCM1991163.1"/>
    </source>
</evidence>
<dbReference type="InterPro" id="IPR036388">
    <property type="entry name" value="WH-like_DNA-bd_sf"/>
</dbReference>
<name>A0A9J6P3P3_9CLOT</name>
<evidence type="ECO:0000259" key="5">
    <source>
        <dbReference type="Pfam" id="PF04542"/>
    </source>
</evidence>
<proteinExistence type="inferred from homology"/>
<dbReference type="EMBL" id="JAGSOJ010000003">
    <property type="protein sequence ID" value="MCM1991163.1"/>
    <property type="molecule type" value="Genomic_DNA"/>
</dbReference>
<evidence type="ECO:0000256" key="4">
    <source>
        <dbReference type="ARBA" id="ARBA00023163"/>
    </source>
</evidence>
<dbReference type="InterPro" id="IPR013324">
    <property type="entry name" value="RNA_pol_sigma_r3/r4-like"/>
</dbReference>
<dbReference type="PANTHER" id="PTHR43133">
    <property type="entry name" value="RNA POLYMERASE ECF-TYPE SIGMA FACTO"/>
    <property type="match status" value="1"/>
</dbReference>
<keyword evidence="3" id="KW-0731">Sigma factor</keyword>
<gene>
    <name evidence="6" type="ORF">KDK92_15625</name>
</gene>
<evidence type="ECO:0000256" key="1">
    <source>
        <dbReference type="ARBA" id="ARBA00010641"/>
    </source>
</evidence>
<protein>
    <submittedName>
        <fullName evidence="6">Sigma-70 family RNA polymerase sigma factor</fullName>
    </submittedName>
</protein>
<organism evidence="6 7">
    <name type="scientific">Oceanirhabdus seepicola</name>
    <dbReference type="NCBI Taxonomy" id="2828781"/>
    <lineage>
        <taxon>Bacteria</taxon>
        <taxon>Bacillati</taxon>
        <taxon>Bacillota</taxon>
        <taxon>Clostridia</taxon>
        <taxon>Eubacteriales</taxon>
        <taxon>Clostridiaceae</taxon>
        <taxon>Oceanirhabdus</taxon>
    </lineage>
</organism>
<dbReference type="InterPro" id="IPR007627">
    <property type="entry name" value="RNA_pol_sigma70_r2"/>
</dbReference>
<dbReference type="Pfam" id="PF04542">
    <property type="entry name" value="Sigma70_r2"/>
    <property type="match status" value="1"/>
</dbReference>
<dbReference type="SUPFAM" id="SSF88946">
    <property type="entry name" value="Sigma2 domain of RNA polymerase sigma factors"/>
    <property type="match status" value="1"/>
</dbReference>
<evidence type="ECO:0000256" key="3">
    <source>
        <dbReference type="ARBA" id="ARBA00023082"/>
    </source>
</evidence>
<keyword evidence="4" id="KW-0804">Transcription</keyword>
<comment type="similarity">
    <text evidence="1">Belongs to the sigma-70 factor family. ECF subfamily.</text>
</comment>
<dbReference type="GO" id="GO:0016987">
    <property type="term" value="F:sigma factor activity"/>
    <property type="evidence" value="ECO:0007669"/>
    <property type="project" value="UniProtKB-KW"/>
</dbReference>
<comment type="caution">
    <text evidence="6">The sequence shown here is derived from an EMBL/GenBank/DDBJ whole genome shotgun (WGS) entry which is preliminary data.</text>
</comment>
<dbReference type="Gene3D" id="1.10.10.10">
    <property type="entry name" value="Winged helix-like DNA-binding domain superfamily/Winged helix DNA-binding domain"/>
    <property type="match status" value="1"/>
</dbReference>
<dbReference type="InterPro" id="IPR014284">
    <property type="entry name" value="RNA_pol_sigma-70_dom"/>
</dbReference>
<dbReference type="GO" id="GO:0006352">
    <property type="term" value="P:DNA-templated transcription initiation"/>
    <property type="evidence" value="ECO:0007669"/>
    <property type="project" value="InterPro"/>
</dbReference>
<accession>A0A9J6P3P3</accession>
<keyword evidence="7" id="KW-1185">Reference proteome</keyword>
<dbReference type="InterPro" id="IPR039425">
    <property type="entry name" value="RNA_pol_sigma-70-like"/>
</dbReference>
<dbReference type="AlphaFoldDB" id="A0A9J6P3P3"/>
<reference evidence="6" key="2">
    <citation type="submission" date="2021-04" db="EMBL/GenBank/DDBJ databases">
        <authorList>
            <person name="Dong X."/>
        </authorList>
    </citation>
    <scope>NUCLEOTIDE SEQUENCE</scope>
    <source>
        <strain evidence="6">ZWT</strain>
    </source>
</reference>
<dbReference type="InterPro" id="IPR013325">
    <property type="entry name" value="RNA_pol_sigma_r2"/>
</dbReference>
<dbReference type="Gene3D" id="1.10.1740.10">
    <property type="match status" value="1"/>
</dbReference>